<dbReference type="AlphaFoldDB" id="A0A3M9NN82"/>
<dbReference type="PANTHER" id="PTHR38471">
    <property type="entry name" value="FOUR HELIX BUNDLE PROTEIN"/>
    <property type="match status" value="1"/>
</dbReference>
<gene>
    <name evidence="1" type="ORF">EFY79_05700</name>
</gene>
<dbReference type="SUPFAM" id="SSF158446">
    <property type="entry name" value="IVS-encoded protein-like"/>
    <property type="match status" value="1"/>
</dbReference>
<dbReference type="Proteomes" id="UP000267223">
    <property type="component" value="Unassembled WGS sequence"/>
</dbReference>
<dbReference type="Pfam" id="PF05635">
    <property type="entry name" value="23S_rRNA_IVP"/>
    <property type="match status" value="1"/>
</dbReference>
<reference evidence="1 2" key="1">
    <citation type="submission" date="2018-11" db="EMBL/GenBank/DDBJ databases">
        <title>Draft genome sequence of Ferruginibacter sp. BO-59.</title>
        <authorList>
            <person name="Im W.T."/>
        </authorList>
    </citation>
    <scope>NUCLEOTIDE SEQUENCE [LARGE SCALE GENOMIC DNA]</scope>
    <source>
        <strain evidence="1 2">BO-59</strain>
    </source>
</reference>
<dbReference type="EMBL" id="RJJR01000002">
    <property type="protein sequence ID" value="RNI39134.1"/>
    <property type="molecule type" value="Genomic_DNA"/>
</dbReference>
<dbReference type="NCBIfam" id="TIGR02436">
    <property type="entry name" value="four helix bundle protein"/>
    <property type="match status" value="1"/>
</dbReference>
<dbReference type="InterPro" id="IPR012657">
    <property type="entry name" value="23S_rRNA-intervening_sequence"/>
</dbReference>
<evidence type="ECO:0000313" key="2">
    <source>
        <dbReference type="Proteomes" id="UP000267223"/>
    </source>
</evidence>
<sequence>MFLQLAHTKLNVYQFSQELALECYRVTKKFPADERFAMTQQIRRAAISVHLNIAEGSSRKTLAERNRYFEISRGSVIEIDSAIGVAFKLEYVSLEEIRNLGESIIKTFKLLSGMIKRD</sequence>
<comment type="caution">
    <text evidence="1">The sequence shown here is derived from an EMBL/GenBank/DDBJ whole genome shotgun (WGS) entry which is preliminary data.</text>
</comment>
<proteinExistence type="predicted"/>
<dbReference type="RefSeq" id="WP_123119699.1">
    <property type="nucleotide sequence ID" value="NZ_RJJR01000002.1"/>
</dbReference>
<keyword evidence="2" id="KW-1185">Reference proteome</keyword>
<dbReference type="Gene3D" id="1.20.1440.60">
    <property type="entry name" value="23S rRNA-intervening sequence"/>
    <property type="match status" value="1"/>
</dbReference>
<dbReference type="OrthoDB" id="9811959at2"/>
<dbReference type="CDD" id="cd16377">
    <property type="entry name" value="23S_rRNA_IVP_like"/>
    <property type="match status" value="1"/>
</dbReference>
<dbReference type="InterPro" id="IPR036583">
    <property type="entry name" value="23S_rRNA_IVS_sf"/>
</dbReference>
<dbReference type="PANTHER" id="PTHR38471:SF2">
    <property type="entry name" value="FOUR HELIX BUNDLE PROTEIN"/>
    <property type="match status" value="1"/>
</dbReference>
<protein>
    <submittedName>
        <fullName evidence="1">Four helix bundle protein</fullName>
    </submittedName>
</protein>
<organism evidence="1 2">
    <name type="scientific">Hanamia caeni</name>
    <dbReference type="NCBI Taxonomy" id="2294116"/>
    <lineage>
        <taxon>Bacteria</taxon>
        <taxon>Pseudomonadati</taxon>
        <taxon>Bacteroidota</taxon>
        <taxon>Chitinophagia</taxon>
        <taxon>Chitinophagales</taxon>
        <taxon>Chitinophagaceae</taxon>
        <taxon>Hanamia</taxon>
    </lineage>
</organism>
<evidence type="ECO:0000313" key="1">
    <source>
        <dbReference type="EMBL" id="RNI39134.1"/>
    </source>
</evidence>
<name>A0A3M9NN82_9BACT</name>
<accession>A0A3M9NN82</accession>